<name>E6VQM6_PSEA9</name>
<evidence type="ECO:0000313" key="3">
    <source>
        <dbReference type="Proteomes" id="UP000002191"/>
    </source>
</evidence>
<dbReference type="InterPro" id="IPR002733">
    <property type="entry name" value="AMMECR1_domain"/>
</dbReference>
<dbReference type="InterPro" id="IPR023473">
    <property type="entry name" value="AMMECR1"/>
</dbReference>
<protein>
    <submittedName>
        <fullName evidence="2">AMMECR1 domain protein</fullName>
    </submittedName>
</protein>
<dbReference type="Proteomes" id="UP000002191">
    <property type="component" value="Chromosome"/>
</dbReference>
<dbReference type="HOGENOM" id="CLU_095686_1_1_7"/>
<evidence type="ECO:0000259" key="1">
    <source>
        <dbReference type="PROSITE" id="PS51112"/>
    </source>
</evidence>
<dbReference type="InterPro" id="IPR027623">
    <property type="entry name" value="AmmeMemoSam_A"/>
</dbReference>
<proteinExistence type="predicted"/>
<keyword evidence="3" id="KW-1185">Reference proteome</keyword>
<gene>
    <name evidence="2" type="ordered locus">Daes_0736</name>
</gene>
<dbReference type="PANTHER" id="PTHR13016">
    <property type="entry name" value="AMMECR1 HOMOLOG"/>
    <property type="match status" value="1"/>
</dbReference>
<dbReference type="NCBIfam" id="TIGR04335">
    <property type="entry name" value="AmmeMemoSam_A"/>
    <property type="match status" value="1"/>
</dbReference>
<dbReference type="InterPro" id="IPR027485">
    <property type="entry name" value="AMMECR1_N"/>
</dbReference>
<reference evidence="2 3" key="2">
    <citation type="journal article" date="2014" name="Genome Announc.">
        <title>Complete Genome Sequence of the Subsurface, Mesophilic Sulfate-Reducing Bacterium Desulfovibrio aespoeensis Aspo-2.</title>
        <authorList>
            <person name="Pedersen K."/>
            <person name="Bengtsson A."/>
            <person name="Edlund J."/>
            <person name="Rabe L."/>
            <person name="Hazen T."/>
            <person name="Chakraborty R."/>
            <person name="Goodwin L."/>
            <person name="Shapiro N."/>
        </authorList>
    </citation>
    <scope>NUCLEOTIDE SEQUENCE [LARGE SCALE GENOMIC DNA]</scope>
    <source>
        <strain evidence="3">ATCC 700646 / DSM 10631 / Aspo-2</strain>
    </source>
</reference>
<organism evidence="2 3">
    <name type="scientific">Pseudodesulfovibrio aespoeensis (strain ATCC 700646 / DSM 10631 / Aspo-2)</name>
    <name type="common">Desulfovibrio aespoeensis</name>
    <dbReference type="NCBI Taxonomy" id="643562"/>
    <lineage>
        <taxon>Bacteria</taxon>
        <taxon>Pseudomonadati</taxon>
        <taxon>Thermodesulfobacteriota</taxon>
        <taxon>Desulfovibrionia</taxon>
        <taxon>Desulfovibrionales</taxon>
        <taxon>Desulfovibrionaceae</taxon>
    </lineage>
</organism>
<dbReference type="Gene3D" id="3.30.1490.150">
    <property type="entry name" value="Hypothetical protein ph0010, domain 2"/>
    <property type="match status" value="1"/>
</dbReference>
<dbReference type="KEGG" id="das:Daes_0736"/>
<dbReference type="Pfam" id="PF01871">
    <property type="entry name" value="AMMECR1"/>
    <property type="match status" value="1"/>
</dbReference>
<sequence>MAKEFGFALADEEKTYLRELVQLSIASRLSPAGAPSGPPEPPTRTLREHLGAFVTLKLGGSLRGCIGNVRGTGELYRTVWDMARSAAFEDPRFPPLTPGEFEAMEYEISILGPIESCPDPELVEVGRHGLIMSRDGHSGLLLPQVPVEWRWDRETFLDQTCVKAGLPRDAWREPATTILWFEAVVF</sequence>
<dbReference type="eggNOG" id="COG2078">
    <property type="taxonomic scope" value="Bacteria"/>
</dbReference>
<dbReference type="InterPro" id="IPR036071">
    <property type="entry name" value="AMMECR1_dom_sf"/>
</dbReference>
<accession>E6VQM6</accession>
<dbReference type="NCBIfam" id="TIGR00296">
    <property type="entry name" value="TIGR00296 family protein"/>
    <property type="match status" value="1"/>
</dbReference>
<dbReference type="RefSeq" id="WP_013513684.1">
    <property type="nucleotide sequence ID" value="NC_014844.1"/>
</dbReference>
<evidence type="ECO:0000313" key="2">
    <source>
        <dbReference type="EMBL" id="ADU61753.1"/>
    </source>
</evidence>
<feature type="domain" description="AMMECR1" evidence="1">
    <location>
        <begin position="12"/>
        <end position="186"/>
    </location>
</feature>
<dbReference type="AlphaFoldDB" id="E6VQM6"/>
<dbReference type="STRING" id="643562.Daes_0736"/>
<dbReference type="Gene3D" id="3.30.700.20">
    <property type="entry name" value="Hypothetical protein ph0010, domain 1"/>
    <property type="match status" value="1"/>
</dbReference>
<dbReference type="EMBL" id="CP002431">
    <property type="protein sequence ID" value="ADU61753.1"/>
    <property type="molecule type" value="Genomic_DNA"/>
</dbReference>
<reference evidence="3" key="1">
    <citation type="submission" date="2010-12" db="EMBL/GenBank/DDBJ databases">
        <title>Complete sequence of Desulfovibrio aespoeensis Aspo-2.</title>
        <authorList>
            <consortium name="US DOE Joint Genome Institute"/>
            <person name="Lucas S."/>
            <person name="Copeland A."/>
            <person name="Lapidus A."/>
            <person name="Cheng J.-F."/>
            <person name="Goodwin L."/>
            <person name="Pitluck S."/>
            <person name="Chertkov O."/>
            <person name="Misra M."/>
            <person name="Detter J.C."/>
            <person name="Han C."/>
            <person name="Tapia R."/>
            <person name="Land M."/>
            <person name="Hauser L."/>
            <person name="Kyrpides N."/>
            <person name="Ivanova N."/>
            <person name="Ovchinnikova G."/>
            <person name="Pedersen K."/>
            <person name="Jagevall S."/>
            <person name="Hazen T."/>
            <person name="Woyke T."/>
        </authorList>
    </citation>
    <scope>NUCLEOTIDE SEQUENCE [LARGE SCALE GENOMIC DNA]</scope>
    <source>
        <strain evidence="3">ATCC 700646 / DSM 10631 / Aspo-2</strain>
    </source>
</reference>
<dbReference type="SUPFAM" id="SSF143447">
    <property type="entry name" value="AMMECR1-like"/>
    <property type="match status" value="1"/>
</dbReference>
<dbReference type="PROSITE" id="PS51112">
    <property type="entry name" value="AMMECR1"/>
    <property type="match status" value="1"/>
</dbReference>
<dbReference type="PANTHER" id="PTHR13016:SF0">
    <property type="entry name" value="AMME SYNDROME CANDIDATE GENE 1 PROTEIN"/>
    <property type="match status" value="1"/>
</dbReference>